<evidence type="ECO:0000256" key="1">
    <source>
        <dbReference type="SAM" id="Phobius"/>
    </source>
</evidence>
<evidence type="ECO:0000313" key="3">
    <source>
        <dbReference type="Proteomes" id="UP000022272"/>
    </source>
</evidence>
<proteinExistence type="predicted"/>
<keyword evidence="1" id="KW-0472">Membrane</keyword>
<protein>
    <submittedName>
        <fullName evidence="2">Uncharacterized protein</fullName>
    </submittedName>
</protein>
<gene>
    <name evidence="2" type="ORF">M076_1217</name>
</gene>
<feature type="transmembrane region" description="Helical" evidence="1">
    <location>
        <begin position="48"/>
        <end position="65"/>
    </location>
</feature>
<accession>A0A016AFD3</accession>
<sequence length="66" mass="7288">MLGMSALGTLYAPQPSKAINTTCFACRLAAQATLQNPITSKHTKTNNFFMVFYLYLSFVFCVSSIL</sequence>
<dbReference type="Proteomes" id="UP000022272">
    <property type="component" value="Unassembled WGS sequence"/>
</dbReference>
<dbReference type="AlphaFoldDB" id="A0A016AFD3"/>
<dbReference type="EMBL" id="JGDM01000021">
    <property type="protein sequence ID" value="EXZ45639.1"/>
    <property type="molecule type" value="Genomic_DNA"/>
</dbReference>
<keyword evidence="1" id="KW-1133">Transmembrane helix</keyword>
<organism evidence="2 3">
    <name type="scientific">Bacteroides fragilis str. 2-F-2 #4</name>
    <dbReference type="NCBI Taxonomy" id="1339280"/>
    <lineage>
        <taxon>Bacteria</taxon>
        <taxon>Pseudomonadati</taxon>
        <taxon>Bacteroidota</taxon>
        <taxon>Bacteroidia</taxon>
        <taxon>Bacteroidales</taxon>
        <taxon>Bacteroidaceae</taxon>
        <taxon>Bacteroides</taxon>
    </lineage>
</organism>
<reference evidence="2 3" key="1">
    <citation type="submission" date="2014-02" db="EMBL/GenBank/DDBJ databases">
        <authorList>
            <person name="Sears C."/>
            <person name="Carroll K."/>
            <person name="Sack B.R."/>
            <person name="Qadri F."/>
            <person name="Myers L.L."/>
            <person name="Chung G.-T."/>
            <person name="Escheverria P."/>
            <person name="Fraser C.M."/>
            <person name="Sadzewicz L."/>
            <person name="Shefchek K.A."/>
            <person name="Tallon L."/>
            <person name="Das S.P."/>
            <person name="Daugherty S."/>
            <person name="Mongodin E.F."/>
        </authorList>
    </citation>
    <scope>NUCLEOTIDE SEQUENCE [LARGE SCALE GENOMIC DNA]</scope>
    <source>
        <strain evidence="2 3">2-F-2 #4</strain>
    </source>
</reference>
<name>A0A016AFD3_BACFG</name>
<keyword evidence="1" id="KW-0812">Transmembrane</keyword>
<evidence type="ECO:0000313" key="2">
    <source>
        <dbReference type="EMBL" id="EXZ45639.1"/>
    </source>
</evidence>
<comment type="caution">
    <text evidence="2">The sequence shown here is derived from an EMBL/GenBank/DDBJ whole genome shotgun (WGS) entry which is preliminary data.</text>
</comment>